<evidence type="ECO:0000313" key="1">
    <source>
        <dbReference type="EMBL" id="EHO13830.1"/>
    </source>
</evidence>
<proteinExistence type="predicted"/>
<evidence type="ECO:0000313" key="2">
    <source>
        <dbReference type="Proteomes" id="UP000004834"/>
    </source>
</evidence>
<sequence length="95" mass="11061">MKQPTHYYIEYQGLPGALIWEVPLGWSEYLKTIDKQLVKASGVDNMISVIQQSYNKNCAPDEKDKLILLEPNYEGTYIFKVLNWEVLKLKEAFYG</sequence>
<name>A0AAV3F599_9FLAO</name>
<dbReference type="RefSeq" id="WP_006262958.1">
    <property type="nucleotide sequence ID" value="NZ_JH590837.1"/>
</dbReference>
<protein>
    <submittedName>
        <fullName evidence="1">Uncharacterized protein</fullName>
    </submittedName>
</protein>
<gene>
    <name evidence="1" type="ORF">HMPREF9715_00904</name>
</gene>
<dbReference type="Proteomes" id="UP000004834">
    <property type="component" value="Unassembled WGS sequence"/>
</dbReference>
<dbReference type="EMBL" id="AGEE01000008">
    <property type="protein sequence ID" value="EHO13830.1"/>
    <property type="molecule type" value="Genomic_DNA"/>
</dbReference>
<accession>A0AAV3F599</accession>
<reference evidence="1 2" key="1">
    <citation type="submission" date="2011-11" db="EMBL/GenBank/DDBJ databases">
        <title>The Genome Sequence of Myroides odoratimimus CIP 101113.</title>
        <authorList>
            <person name="Earl A."/>
            <person name="Ward D."/>
            <person name="Feldgarden M."/>
            <person name="Gevers D."/>
            <person name="Huys G."/>
            <person name="Young S.K."/>
            <person name="Zeng Q."/>
            <person name="Gargeya S."/>
            <person name="Fitzgerald M."/>
            <person name="Haas B."/>
            <person name="Abouelleil A."/>
            <person name="Alvarado L."/>
            <person name="Arachchi H.M."/>
            <person name="Berlin A."/>
            <person name="Brown A."/>
            <person name="Chapman S.B."/>
            <person name="Chen Z."/>
            <person name="Dunbar C."/>
            <person name="Freedman E."/>
            <person name="Gearin G."/>
            <person name="Goldberg J."/>
            <person name="Griggs A."/>
            <person name="Gujja S."/>
            <person name="Heiman D."/>
            <person name="Howarth C."/>
            <person name="Larson L."/>
            <person name="Lui A."/>
            <person name="MacDonald P.J.P."/>
            <person name="Montmayeur A."/>
            <person name="Murphy C."/>
            <person name="Neiman D."/>
            <person name="Pearson M."/>
            <person name="Priest M."/>
            <person name="Roberts A."/>
            <person name="Saif S."/>
            <person name="Shea T."/>
            <person name="Shenoy N."/>
            <person name="Sisk P."/>
            <person name="Stolte C."/>
            <person name="Sykes S."/>
            <person name="Wortman J."/>
            <person name="Nusbaum C."/>
            <person name="Birren B."/>
        </authorList>
    </citation>
    <scope>NUCLEOTIDE SEQUENCE [LARGE SCALE GENOMIC DNA]</scope>
    <source>
        <strain evidence="1 2">CIP 101113</strain>
    </source>
</reference>
<organism evidence="1 2">
    <name type="scientific">Myroides odoratimimus CIP 101113</name>
    <dbReference type="NCBI Taxonomy" id="883154"/>
    <lineage>
        <taxon>Bacteria</taxon>
        <taxon>Pseudomonadati</taxon>
        <taxon>Bacteroidota</taxon>
        <taxon>Flavobacteriia</taxon>
        <taxon>Flavobacteriales</taxon>
        <taxon>Flavobacteriaceae</taxon>
        <taxon>Myroides</taxon>
    </lineage>
</organism>
<dbReference type="AlphaFoldDB" id="A0AAV3F599"/>
<comment type="caution">
    <text evidence="1">The sequence shown here is derived from an EMBL/GenBank/DDBJ whole genome shotgun (WGS) entry which is preliminary data.</text>
</comment>